<dbReference type="AlphaFoldDB" id="A0A2W7TBY3"/>
<protein>
    <submittedName>
        <fullName evidence="1">Uncharacterized protein</fullName>
    </submittedName>
</protein>
<comment type="caution">
    <text evidence="1">The sequence shown here is derived from an EMBL/GenBank/DDBJ whole genome shotgun (WGS) entry which is preliminary data.</text>
</comment>
<evidence type="ECO:0000313" key="1">
    <source>
        <dbReference type="EMBL" id="PZX60742.1"/>
    </source>
</evidence>
<dbReference type="EMBL" id="QKZV01000009">
    <property type="protein sequence ID" value="PZX60742.1"/>
    <property type="molecule type" value="Genomic_DNA"/>
</dbReference>
<proteinExistence type="predicted"/>
<reference evidence="1 2" key="1">
    <citation type="submission" date="2018-06" db="EMBL/GenBank/DDBJ databases">
        <title>Genomic Encyclopedia of Archaeal and Bacterial Type Strains, Phase II (KMG-II): from individual species to whole genera.</title>
        <authorList>
            <person name="Goeker M."/>
        </authorList>
    </citation>
    <scope>NUCLEOTIDE SEQUENCE [LARGE SCALE GENOMIC DNA]</scope>
    <source>
        <strain evidence="1 2">DSM 23241</strain>
    </source>
</reference>
<sequence length="90" mass="10427">MQQWWAFEKICSTGVRLILCKPHIFSAFAETVSNLYRISLEGGREPSVCMEILASILQENTLNKITIPIRRNTFLQIIRIPYFSVPLKKD</sequence>
<accession>A0A2W7TBY3</accession>
<keyword evidence="2" id="KW-1185">Reference proteome</keyword>
<evidence type="ECO:0000313" key="2">
    <source>
        <dbReference type="Proteomes" id="UP000249720"/>
    </source>
</evidence>
<organism evidence="1 2">
    <name type="scientific">Hydrotalea sandarakina</name>
    <dbReference type="NCBI Taxonomy" id="1004304"/>
    <lineage>
        <taxon>Bacteria</taxon>
        <taxon>Pseudomonadati</taxon>
        <taxon>Bacteroidota</taxon>
        <taxon>Chitinophagia</taxon>
        <taxon>Chitinophagales</taxon>
        <taxon>Chitinophagaceae</taxon>
        <taxon>Hydrotalea</taxon>
    </lineage>
</organism>
<name>A0A2W7TBY3_9BACT</name>
<gene>
    <name evidence="1" type="ORF">LX80_02520</name>
</gene>
<dbReference type="Proteomes" id="UP000249720">
    <property type="component" value="Unassembled WGS sequence"/>
</dbReference>